<evidence type="ECO:0000313" key="3">
    <source>
        <dbReference type="Proteomes" id="UP000598820"/>
    </source>
</evidence>
<accession>A0A927AWP2</accession>
<dbReference type="InterPro" id="IPR000182">
    <property type="entry name" value="GNAT_dom"/>
</dbReference>
<proteinExistence type="predicted"/>
<dbReference type="Pfam" id="PF00583">
    <property type="entry name" value="Acetyltransf_1"/>
    <property type="match status" value="1"/>
</dbReference>
<evidence type="ECO:0000313" key="2">
    <source>
        <dbReference type="EMBL" id="MBD2705777.1"/>
    </source>
</evidence>
<dbReference type="AlphaFoldDB" id="A0A927AWP2"/>
<dbReference type="EMBL" id="JACWZY010000071">
    <property type="protein sequence ID" value="MBD2705777.1"/>
    <property type="molecule type" value="Genomic_DNA"/>
</dbReference>
<dbReference type="InterPro" id="IPR016181">
    <property type="entry name" value="Acyl_CoA_acyltransferase"/>
</dbReference>
<comment type="caution">
    <text evidence="2">The sequence shown here is derived from an EMBL/GenBank/DDBJ whole genome shotgun (WGS) entry which is preliminary data.</text>
</comment>
<dbReference type="CDD" id="cd04301">
    <property type="entry name" value="NAT_SF"/>
    <property type="match status" value="1"/>
</dbReference>
<dbReference type="SUPFAM" id="SSF55729">
    <property type="entry name" value="Acyl-CoA N-acyltransferases (Nat)"/>
    <property type="match status" value="1"/>
</dbReference>
<gene>
    <name evidence="2" type="ORF">IC229_34555</name>
</gene>
<keyword evidence="3" id="KW-1185">Reference proteome</keyword>
<dbReference type="PROSITE" id="PS51186">
    <property type="entry name" value="GNAT"/>
    <property type="match status" value="1"/>
</dbReference>
<dbReference type="Gene3D" id="3.40.630.30">
    <property type="match status" value="1"/>
</dbReference>
<sequence>MALYIENARPDEKGIVVALLEQGDLLTEDLPTGLSGFVIAKDEETAVGVAGIESFGSVGLLRSVAVDPTHQGNGIAAQLIEQLLATADAAHLQELYLITTTAEGYFNRYGFAPVSRETVPQAIQQTQQFSGLCPSSAVVMKRTHNQQIA</sequence>
<name>A0A927AWP2_9BACT</name>
<reference evidence="2" key="1">
    <citation type="submission" date="2020-09" db="EMBL/GenBank/DDBJ databases">
        <authorList>
            <person name="Kim M.K."/>
        </authorList>
    </citation>
    <scope>NUCLEOTIDE SEQUENCE</scope>
    <source>
        <strain evidence="2">BT702</strain>
    </source>
</reference>
<dbReference type="GO" id="GO:0016747">
    <property type="term" value="F:acyltransferase activity, transferring groups other than amino-acyl groups"/>
    <property type="evidence" value="ECO:0007669"/>
    <property type="project" value="InterPro"/>
</dbReference>
<organism evidence="2 3">
    <name type="scientific">Spirosoma profusum</name>
    <dbReference type="NCBI Taxonomy" id="2771354"/>
    <lineage>
        <taxon>Bacteria</taxon>
        <taxon>Pseudomonadati</taxon>
        <taxon>Bacteroidota</taxon>
        <taxon>Cytophagia</taxon>
        <taxon>Cytophagales</taxon>
        <taxon>Cytophagaceae</taxon>
        <taxon>Spirosoma</taxon>
    </lineage>
</organism>
<dbReference type="RefSeq" id="WP_190893527.1">
    <property type="nucleotide sequence ID" value="NZ_JACWZY010000071.1"/>
</dbReference>
<protein>
    <submittedName>
        <fullName evidence="2">GNAT family N-acetyltransferase</fullName>
    </submittedName>
</protein>
<dbReference type="NCBIfam" id="NF040501">
    <property type="entry name" value="resist_ArsN2"/>
    <property type="match status" value="1"/>
</dbReference>
<dbReference type="Proteomes" id="UP000598820">
    <property type="component" value="Unassembled WGS sequence"/>
</dbReference>
<evidence type="ECO:0000259" key="1">
    <source>
        <dbReference type="PROSITE" id="PS51186"/>
    </source>
</evidence>
<feature type="domain" description="N-acetyltransferase" evidence="1">
    <location>
        <begin position="1"/>
        <end position="145"/>
    </location>
</feature>